<gene>
    <name evidence="2" type="ORF">FOMPIDRAFT_1014896</name>
</gene>
<dbReference type="GO" id="GO:1902929">
    <property type="term" value="C:plasma membrane of growing cell tip"/>
    <property type="evidence" value="ECO:0007669"/>
    <property type="project" value="TreeGrafter"/>
</dbReference>
<accession>S8EJ24</accession>
<evidence type="ECO:0000259" key="1">
    <source>
        <dbReference type="Pfam" id="PF20843"/>
    </source>
</evidence>
<name>S8EJ24_FOMSC</name>
<sequence length="460" mass="48023">MQLLSSGAYASAVSSNNTQSCFAPGPSTVTFTGNWNEKQATTNVQGTLRTVLVSDVAVGTSASSGPSVTWMPYVSALGTYDVYMVVPGCSNFQDCPLHTSVAVTVFLGGGLQLSVTTIPQTNANDQSTLIYSGPVVPSSPNFQMTIESTALRRVVGSTGMVLVQNGADGQPELSPLGIQLAGNVSATGSTSSLSRVDVFKHMFNERAASDAATLPPLPPAPASPAPAVFAGAFWVNSSAKNEMIVIGGNFTYTSGGSTCANIAIYDNSSDTLTPLRGNQVNGTVRTLLVQGEKLFIGGEFMLQGTNANGFALVEGTPSGGRAVQLACALRVLQLTSGGVTFWYEDPLEVDLCGESHAHCTRQSAAVPAYSQARMGTCHTSTSAQHANTPDERTGVRKVKARIPMLPKASSTLAKVSRKTRVRKRVASADNERTAGGCTRSWDNGQARGILNGRVGKREDG</sequence>
<dbReference type="HOGENOM" id="CLU_594517_0_0_1"/>
<keyword evidence="3" id="KW-1185">Reference proteome</keyword>
<organism evidence="2 3">
    <name type="scientific">Fomitopsis schrenkii</name>
    <name type="common">Brown rot fungus</name>
    <dbReference type="NCBI Taxonomy" id="2126942"/>
    <lineage>
        <taxon>Eukaryota</taxon>
        <taxon>Fungi</taxon>
        <taxon>Dikarya</taxon>
        <taxon>Basidiomycota</taxon>
        <taxon>Agaricomycotina</taxon>
        <taxon>Agaricomycetes</taxon>
        <taxon>Polyporales</taxon>
        <taxon>Fomitopsis</taxon>
    </lineage>
</organism>
<reference evidence="2 3" key="1">
    <citation type="journal article" date="2012" name="Science">
        <title>The Paleozoic origin of enzymatic lignin decomposition reconstructed from 31 fungal genomes.</title>
        <authorList>
            <person name="Floudas D."/>
            <person name="Binder M."/>
            <person name="Riley R."/>
            <person name="Barry K."/>
            <person name="Blanchette R.A."/>
            <person name="Henrissat B."/>
            <person name="Martinez A.T."/>
            <person name="Otillar R."/>
            <person name="Spatafora J.W."/>
            <person name="Yadav J.S."/>
            <person name="Aerts A."/>
            <person name="Benoit I."/>
            <person name="Boyd A."/>
            <person name="Carlson A."/>
            <person name="Copeland A."/>
            <person name="Coutinho P.M."/>
            <person name="de Vries R.P."/>
            <person name="Ferreira P."/>
            <person name="Findley K."/>
            <person name="Foster B."/>
            <person name="Gaskell J."/>
            <person name="Glotzer D."/>
            <person name="Gorecki P."/>
            <person name="Heitman J."/>
            <person name="Hesse C."/>
            <person name="Hori C."/>
            <person name="Igarashi K."/>
            <person name="Jurgens J.A."/>
            <person name="Kallen N."/>
            <person name="Kersten P."/>
            <person name="Kohler A."/>
            <person name="Kuees U."/>
            <person name="Kumar T.K.A."/>
            <person name="Kuo A."/>
            <person name="LaButti K."/>
            <person name="Larrondo L.F."/>
            <person name="Lindquist E."/>
            <person name="Ling A."/>
            <person name="Lombard V."/>
            <person name="Lucas S."/>
            <person name="Lundell T."/>
            <person name="Martin R."/>
            <person name="McLaughlin D.J."/>
            <person name="Morgenstern I."/>
            <person name="Morin E."/>
            <person name="Murat C."/>
            <person name="Nagy L.G."/>
            <person name="Nolan M."/>
            <person name="Ohm R.A."/>
            <person name="Patyshakuliyeva A."/>
            <person name="Rokas A."/>
            <person name="Ruiz-Duenas F.J."/>
            <person name="Sabat G."/>
            <person name="Salamov A."/>
            <person name="Samejima M."/>
            <person name="Schmutz J."/>
            <person name="Slot J.C."/>
            <person name="St John F."/>
            <person name="Stenlid J."/>
            <person name="Sun H."/>
            <person name="Sun S."/>
            <person name="Syed K."/>
            <person name="Tsang A."/>
            <person name="Wiebenga A."/>
            <person name="Young D."/>
            <person name="Pisabarro A."/>
            <person name="Eastwood D.C."/>
            <person name="Martin F."/>
            <person name="Cullen D."/>
            <person name="Grigoriev I.V."/>
            <person name="Hibbett D.S."/>
        </authorList>
    </citation>
    <scope>NUCLEOTIDE SEQUENCE</scope>
    <source>
        <strain evidence="3">FP-58527</strain>
    </source>
</reference>
<dbReference type="eggNOG" id="ENOG502QQZD">
    <property type="taxonomic scope" value="Eukaryota"/>
</dbReference>
<dbReference type="InParanoid" id="S8EJ24"/>
<dbReference type="InterPro" id="IPR048265">
    <property type="entry name" value="Rax2-like_third"/>
</dbReference>
<dbReference type="PANTHER" id="PTHR31778">
    <property type="entry name" value="BUD SITE SELECTION PROTEIN RAX2"/>
    <property type="match status" value="1"/>
</dbReference>
<evidence type="ECO:0000313" key="3">
    <source>
        <dbReference type="Proteomes" id="UP000015241"/>
    </source>
</evidence>
<dbReference type="STRING" id="743788.S8EJ24"/>
<dbReference type="PANTHER" id="PTHR31778:SF2">
    <property type="entry name" value="BUD SITE SELECTION PROTEIN RAX2"/>
    <property type="match status" value="1"/>
</dbReference>
<dbReference type="OrthoDB" id="2503993at2759"/>
<evidence type="ECO:0000313" key="2">
    <source>
        <dbReference type="EMBL" id="EPT03289.1"/>
    </source>
</evidence>
<dbReference type="Proteomes" id="UP000015241">
    <property type="component" value="Unassembled WGS sequence"/>
</dbReference>
<dbReference type="Pfam" id="PF20843">
    <property type="entry name" value="Rax2_3"/>
    <property type="match status" value="1"/>
</dbReference>
<protein>
    <recommendedName>
        <fullName evidence="1">Rax2-like third domain-containing protein</fullName>
    </recommendedName>
</protein>
<dbReference type="AlphaFoldDB" id="S8EJ24"/>
<proteinExistence type="predicted"/>
<dbReference type="EMBL" id="KE504131">
    <property type="protein sequence ID" value="EPT03289.1"/>
    <property type="molecule type" value="Genomic_DNA"/>
</dbReference>
<feature type="domain" description="Rax2-like third" evidence="1">
    <location>
        <begin position="12"/>
        <end position="154"/>
    </location>
</feature>